<dbReference type="Gene3D" id="2.102.10.10">
    <property type="entry name" value="Rieske [2Fe-2S] iron-sulphur domain"/>
    <property type="match status" value="1"/>
</dbReference>
<dbReference type="InterPro" id="IPR017941">
    <property type="entry name" value="Rieske_2Fe-2S"/>
</dbReference>
<dbReference type="Gene3D" id="3.90.380.10">
    <property type="entry name" value="Naphthalene 1,2-dioxygenase Alpha Subunit, Chain A, domain 1"/>
    <property type="match status" value="2"/>
</dbReference>
<dbReference type="PANTHER" id="PTHR43756:SF5">
    <property type="entry name" value="CHOLINE MONOOXYGENASE, CHLOROPLASTIC"/>
    <property type="match status" value="1"/>
</dbReference>
<keyword evidence="3" id="KW-0479">Metal-binding</keyword>
<evidence type="ECO:0000256" key="1">
    <source>
        <dbReference type="ARBA" id="ARBA00001962"/>
    </source>
</evidence>
<dbReference type="SUPFAM" id="SSF50022">
    <property type="entry name" value="ISP domain"/>
    <property type="match status" value="1"/>
</dbReference>
<dbReference type="Proteomes" id="UP001596071">
    <property type="component" value="Unassembled WGS sequence"/>
</dbReference>
<evidence type="ECO:0000256" key="2">
    <source>
        <dbReference type="ARBA" id="ARBA00022714"/>
    </source>
</evidence>
<evidence type="ECO:0000256" key="7">
    <source>
        <dbReference type="ARBA" id="ARBA00023027"/>
    </source>
</evidence>
<evidence type="ECO:0000256" key="6">
    <source>
        <dbReference type="ARBA" id="ARBA00023014"/>
    </source>
</evidence>
<dbReference type="Pfam" id="PF00848">
    <property type="entry name" value="Ring_hydroxyl_A"/>
    <property type="match status" value="1"/>
</dbReference>
<evidence type="ECO:0000256" key="4">
    <source>
        <dbReference type="ARBA" id="ARBA00023002"/>
    </source>
</evidence>
<keyword evidence="7" id="KW-0520">NAD</keyword>
<feature type="domain" description="Rieske" evidence="8">
    <location>
        <begin position="41"/>
        <end position="147"/>
    </location>
</feature>
<dbReference type="InterPro" id="IPR036922">
    <property type="entry name" value="Rieske_2Fe-2S_sf"/>
</dbReference>
<dbReference type="PROSITE" id="PS00570">
    <property type="entry name" value="RING_HYDROXYL_ALPHA"/>
    <property type="match status" value="1"/>
</dbReference>
<dbReference type="GO" id="GO:0051213">
    <property type="term" value="F:dioxygenase activity"/>
    <property type="evidence" value="ECO:0007669"/>
    <property type="project" value="UniProtKB-KW"/>
</dbReference>
<comment type="cofactor">
    <cofactor evidence="1">
        <name>Fe cation</name>
        <dbReference type="ChEBI" id="CHEBI:24875"/>
    </cofactor>
</comment>
<dbReference type="Pfam" id="PF00355">
    <property type="entry name" value="Rieske"/>
    <property type="match status" value="1"/>
</dbReference>
<reference evidence="10" key="1">
    <citation type="journal article" date="2019" name="Int. J. Syst. Evol. Microbiol.">
        <title>The Global Catalogue of Microorganisms (GCM) 10K type strain sequencing project: providing services to taxonomists for standard genome sequencing and annotation.</title>
        <authorList>
            <consortium name="The Broad Institute Genomics Platform"/>
            <consortium name="The Broad Institute Genome Sequencing Center for Infectious Disease"/>
            <person name="Wu L."/>
            <person name="Ma J."/>
        </authorList>
    </citation>
    <scope>NUCLEOTIDE SEQUENCE [LARGE SCALE GENOMIC DNA]</scope>
    <source>
        <strain evidence="10">KACC 11299</strain>
    </source>
</reference>
<dbReference type="EC" id="1.14.13.-" evidence="9"/>
<dbReference type="PRINTS" id="PR00090">
    <property type="entry name" value="RNGDIOXGNASE"/>
</dbReference>
<dbReference type="PROSITE" id="PS51296">
    <property type="entry name" value="RIESKE"/>
    <property type="match status" value="1"/>
</dbReference>
<gene>
    <name evidence="9" type="ORF">ACFPTP_04465</name>
</gene>
<comment type="caution">
    <text evidence="9">The sequence shown here is derived from an EMBL/GenBank/DDBJ whole genome shotgun (WGS) entry which is preliminary data.</text>
</comment>
<name>A0ABW0TTW5_9BACL</name>
<dbReference type="InterPro" id="IPR015879">
    <property type="entry name" value="Ring_hydroxy_dOase_asu_C_dom"/>
</dbReference>
<accession>A0ABW0TTW5</accession>
<dbReference type="RefSeq" id="WP_381442562.1">
    <property type="nucleotide sequence ID" value="NZ_JBHSNP010000009.1"/>
</dbReference>
<keyword evidence="2" id="KW-0001">2Fe-2S</keyword>
<dbReference type="InterPro" id="IPR015881">
    <property type="entry name" value="ARHD_Rieske_2Fe_2S"/>
</dbReference>
<dbReference type="EMBL" id="JBHSNP010000009">
    <property type="protein sequence ID" value="MFC5602465.1"/>
    <property type="molecule type" value="Genomic_DNA"/>
</dbReference>
<dbReference type="PANTHER" id="PTHR43756">
    <property type="entry name" value="CHOLINE MONOOXYGENASE, CHLOROPLASTIC"/>
    <property type="match status" value="1"/>
</dbReference>
<keyword evidence="10" id="KW-1185">Reference proteome</keyword>
<keyword evidence="9" id="KW-0223">Dioxygenase</keyword>
<evidence type="ECO:0000313" key="10">
    <source>
        <dbReference type="Proteomes" id="UP001596071"/>
    </source>
</evidence>
<keyword evidence="4 9" id="KW-0560">Oxidoreductase</keyword>
<evidence type="ECO:0000313" key="9">
    <source>
        <dbReference type="EMBL" id="MFC5602465.1"/>
    </source>
</evidence>
<dbReference type="CDD" id="cd03469">
    <property type="entry name" value="Rieske_RO_Alpha_N"/>
    <property type="match status" value="1"/>
</dbReference>
<keyword evidence="6" id="KW-0411">Iron-sulfur</keyword>
<evidence type="ECO:0000259" key="8">
    <source>
        <dbReference type="PROSITE" id="PS51296"/>
    </source>
</evidence>
<evidence type="ECO:0000256" key="5">
    <source>
        <dbReference type="ARBA" id="ARBA00023004"/>
    </source>
</evidence>
<dbReference type="InterPro" id="IPR001663">
    <property type="entry name" value="Rng_hydr_dOase-A"/>
</dbReference>
<protein>
    <submittedName>
        <fullName evidence="9">Aromatic ring-hydroxylating dioxygenase subunit alpha</fullName>
        <ecNumber evidence="9">1.14.13.-</ecNumber>
    </submittedName>
</protein>
<evidence type="ECO:0000256" key="3">
    <source>
        <dbReference type="ARBA" id="ARBA00022723"/>
    </source>
</evidence>
<keyword evidence="5" id="KW-0408">Iron</keyword>
<organism evidence="9 10">
    <name type="scientific">Sporosarcina koreensis</name>
    <dbReference type="NCBI Taxonomy" id="334735"/>
    <lineage>
        <taxon>Bacteria</taxon>
        <taxon>Bacillati</taxon>
        <taxon>Bacillota</taxon>
        <taxon>Bacilli</taxon>
        <taxon>Bacillales</taxon>
        <taxon>Caryophanaceae</taxon>
        <taxon>Sporosarcina</taxon>
    </lineage>
</organism>
<proteinExistence type="predicted"/>
<dbReference type="SUPFAM" id="SSF55961">
    <property type="entry name" value="Bet v1-like"/>
    <property type="match status" value="1"/>
</dbReference>
<sequence>MRNEVSVSEKLSEAHTLPSWLYTDPEVLDFELKEIFSKTWQYVGHVSEFKKVGDYITTEIVGKPIFVTLGNDGEIRAFYNVCSHRAAKLLEGEGNKRIITCPYHAWSYRLDGSLNRAPNMKGVENFDESAFCLHDVRLEIFESFIFVNLDPDAEPMTKTFGGLFEHVKKDNLDQFKKIRVKETVCHSNWKIGIDNYLECDHCPGVHKSLVSKVDMKQYESSLHENYVYQATPLKGQTADFEMGQGGRYYWLYPNMWFSFDPGPPNVSIHQSIPIDHKTTKYVYTTFFMNDTITEEEEELMAVDQDVRREDKEICEVVQKGIETGVYNQGRFSLTENCVHHFHLLMQKRLEPLLPLTKVEI</sequence>